<gene>
    <name evidence="2" type="ORF">K503DRAFT_393843</name>
</gene>
<dbReference type="InParanoid" id="A0A1B7MRC3"/>
<dbReference type="EMBL" id="KV448529">
    <property type="protein sequence ID" value="OAX35136.1"/>
    <property type="molecule type" value="Genomic_DNA"/>
</dbReference>
<evidence type="ECO:0000313" key="3">
    <source>
        <dbReference type="Proteomes" id="UP000092154"/>
    </source>
</evidence>
<sequence>MTDAPNAHQSGNRSSSFPASCDGAQHSEYDATVSQRQTHTTQRDLTNGPSKTSKGIDYIPIMLAKTAMTSRCTGHVAMTDKLTEVVTSEGHEPSITHIPDRTMNGSCDKTVWRWDLQAGKEIEGMIVKQNGHRRHQPPTVDGLSLLVANGMSVIPGSSNAAMKLLKQLKSS</sequence>
<protein>
    <recommendedName>
        <fullName evidence="4">WD40 repeat-like protein</fullName>
    </recommendedName>
</protein>
<evidence type="ECO:0000313" key="2">
    <source>
        <dbReference type="EMBL" id="OAX35136.1"/>
    </source>
</evidence>
<evidence type="ECO:0008006" key="4">
    <source>
        <dbReference type="Google" id="ProtNLM"/>
    </source>
</evidence>
<feature type="compositionally biased region" description="Polar residues" evidence="1">
    <location>
        <begin position="7"/>
        <end position="18"/>
    </location>
</feature>
<feature type="compositionally biased region" description="Polar residues" evidence="1">
    <location>
        <begin position="32"/>
        <end position="53"/>
    </location>
</feature>
<organism evidence="2 3">
    <name type="scientific">Rhizopogon vinicolor AM-OR11-026</name>
    <dbReference type="NCBI Taxonomy" id="1314800"/>
    <lineage>
        <taxon>Eukaryota</taxon>
        <taxon>Fungi</taxon>
        <taxon>Dikarya</taxon>
        <taxon>Basidiomycota</taxon>
        <taxon>Agaricomycotina</taxon>
        <taxon>Agaricomycetes</taxon>
        <taxon>Agaricomycetidae</taxon>
        <taxon>Boletales</taxon>
        <taxon>Suillineae</taxon>
        <taxon>Rhizopogonaceae</taxon>
        <taxon>Rhizopogon</taxon>
    </lineage>
</organism>
<name>A0A1B7MRC3_9AGAM</name>
<keyword evidence="3" id="KW-1185">Reference proteome</keyword>
<proteinExistence type="predicted"/>
<feature type="region of interest" description="Disordered" evidence="1">
    <location>
        <begin position="1"/>
        <end position="53"/>
    </location>
</feature>
<accession>A0A1B7MRC3</accession>
<evidence type="ECO:0000256" key="1">
    <source>
        <dbReference type="SAM" id="MobiDB-lite"/>
    </source>
</evidence>
<reference evidence="2 3" key="1">
    <citation type="submission" date="2016-06" db="EMBL/GenBank/DDBJ databases">
        <title>Comparative genomics of the ectomycorrhizal sister species Rhizopogon vinicolor and Rhizopogon vesiculosus (Basidiomycota: Boletales) reveals a divergence of the mating type B locus.</title>
        <authorList>
            <consortium name="DOE Joint Genome Institute"/>
            <person name="Mujic A.B."/>
            <person name="Kuo A."/>
            <person name="Tritt A."/>
            <person name="Lipzen A."/>
            <person name="Chen C."/>
            <person name="Johnson J."/>
            <person name="Sharma A."/>
            <person name="Barry K."/>
            <person name="Grigoriev I.V."/>
            <person name="Spatafora J.W."/>
        </authorList>
    </citation>
    <scope>NUCLEOTIDE SEQUENCE [LARGE SCALE GENOMIC DNA]</scope>
    <source>
        <strain evidence="2 3">AM-OR11-026</strain>
    </source>
</reference>
<dbReference type="AlphaFoldDB" id="A0A1B7MRC3"/>
<dbReference type="OrthoDB" id="10399625at2759"/>
<dbReference type="Proteomes" id="UP000092154">
    <property type="component" value="Unassembled WGS sequence"/>
</dbReference>